<evidence type="ECO:0000313" key="2">
    <source>
        <dbReference type="EMBL" id="XCM39080.1"/>
    </source>
</evidence>
<feature type="domain" description="CHAT" evidence="1">
    <location>
        <begin position="239"/>
        <end position="509"/>
    </location>
</feature>
<name>A0AAU8JJP8_9CYAN</name>
<dbReference type="PANTHER" id="PTHR10098">
    <property type="entry name" value="RAPSYN-RELATED"/>
    <property type="match status" value="1"/>
</dbReference>
<evidence type="ECO:0000259" key="1">
    <source>
        <dbReference type="Pfam" id="PF12770"/>
    </source>
</evidence>
<protein>
    <submittedName>
        <fullName evidence="2">CHAT domain-containing protein</fullName>
    </submittedName>
</protein>
<organism evidence="2">
    <name type="scientific">Planktothricoides raciborskii GIHE-MW2</name>
    <dbReference type="NCBI Taxonomy" id="2792601"/>
    <lineage>
        <taxon>Bacteria</taxon>
        <taxon>Bacillati</taxon>
        <taxon>Cyanobacteriota</taxon>
        <taxon>Cyanophyceae</taxon>
        <taxon>Oscillatoriophycideae</taxon>
        <taxon>Oscillatoriales</taxon>
        <taxon>Oscillatoriaceae</taxon>
        <taxon>Planktothricoides</taxon>
    </lineage>
</organism>
<sequence length="511" mass="57273">MKCLISLFKRSPLSHKLMCQKRRRLGQILLLVILFGLCNCLTAVSLHGSHPTFAGAKHSGNDIVGAKSESSLQEKRKLTARIGAKHSRKKFTLLTHRTSAGMLCPYKFICIWDATKHDREGKHLTEEALALNQEIKAPEMTHESAQELANLLNQPQLADISEAMPRQGHGKEIAINQVDPDTAVIYPIILPDRLEVIFALPGHPLRQTTIREPKEMVETTIRQMRNSLRKTSFLEERLPLAQKLYDWLIRPVADDLASDKIKTLVFVLDGPFRNVPMAALYDGQQYLVEKYAIAINPGLQFLGKKRSSLPPEEVKALLGGISEATQGFSPLPAVDLELAAIAAQIPTKTLRNQAFTKDALKEEMVKTPFPVVHLATHGQFSSNPKETFILTWDDKINIEDLQSILRDRRRQKNPLELLVLSACQTAEGDNRATLGLAGIAVRSGARSTLATLWSVNDESTAAFMAEFYRQLTQPNMTKAEAQRLGQIKLLTDPKYRHPFYWAPFVLVGNWQ</sequence>
<dbReference type="AlphaFoldDB" id="A0AAU8JJP8"/>
<dbReference type="PANTHER" id="PTHR10098:SF112">
    <property type="entry name" value="SLR0380 PROTEIN"/>
    <property type="match status" value="1"/>
</dbReference>
<dbReference type="Pfam" id="PF12770">
    <property type="entry name" value="CHAT"/>
    <property type="match status" value="1"/>
</dbReference>
<dbReference type="InterPro" id="IPR024983">
    <property type="entry name" value="CHAT_dom"/>
</dbReference>
<reference evidence="2" key="1">
    <citation type="submission" date="2024-07" db="EMBL/GenBank/DDBJ databases">
        <authorList>
            <person name="Kim Y.J."/>
            <person name="Jeong J.Y."/>
        </authorList>
    </citation>
    <scope>NUCLEOTIDE SEQUENCE</scope>
    <source>
        <strain evidence="2">GIHE-MW2</strain>
    </source>
</reference>
<accession>A0AAU8JJP8</accession>
<dbReference type="RefSeq" id="WP_082348852.1">
    <property type="nucleotide sequence ID" value="NZ_CP159837.1"/>
</dbReference>
<dbReference type="EMBL" id="CP159837">
    <property type="protein sequence ID" value="XCM39080.1"/>
    <property type="molecule type" value="Genomic_DNA"/>
</dbReference>
<gene>
    <name evidence="2" type="ORF">ABWT76_001975</name>
</gene>
<proteinExistence type="predicted"/>